<keyword evidence="1" id="KW-1133">Transmembrane helix</keyword>
<evidence type="ECO:0008006" key="4">
    <source>
        <dbReference type="Google" id="ProtNLM"/>
    </source>
</evidence>
<feature type="transmembrane region" description="Helical" evidence="1">
    <location>
        <begin position="208"/>
        <end position="225"/>
    </location>
</feature>
<feature type="transmembrane region" description="Helical" evidence="1">
    <location>
        <begin position="289"/>
        <end position="307"/>
    </location>
</feature>
<feature type="transmembrane region" description="Helical" evidence="1">
    <location>
        <begin position="179"/>
        <end position="196"/>
    </location>
</feature>
<reference evidence="2 3" key="1">
    <citation type="submission" date="2017-06" db="EMBL/GenBank/DDBJ databases">
        <title>Draft Genome Sequence of Bacillus sp Strain 36R Isolated from saline sediment at Atanasia, Sonora, Mexico.</title>
        <authorList>
            <person name="Sanchez Diaz R."/>
            <person name="Quiroz Macias M.E."/>
            <person name="Ibarra Gamez J.C."/>
            <person name="Enciso Ibarra J."/>
            <person name="Gomez Gil B."/>
            <person name="Galaviz Silva L."/>
        </authorList>
    </citation>
    <scope>NUCLEOTIDE SEQUENCE [LARGE SCALE GENOMIC DNA]</scope>
    <source>
        <strain evidence="2 3">36R_ATNSAL</strain>
    </source>
</reference>
<accession>A0A2A5IND6</accession>
<dbReference type="Proteomes" id="UP000228754">
    <property type="component" value="Unassembled WGS sequence"/>
</dbReference>
<feature type="transmembrane region" description="Helical" evidence="1">
    <location>
        <begin position="253"/>
        <end position="277"/>
    </location>
</feature>
<name>A0A2A5IND6_BACPU</name>
<organism evidence="2 3">
    <name type="scientific">Bacillus pumilus</name>
    <name type="common">Bacillus mesentericus</name>
    <dbReference type="NCBI Taxonomy" id="1408"/>
    <lineage>
        <taxon>Bacteria</taxon>
        <taxon>Bacillati</taxon>
        <taxon>Bacillota</taxon>
        <taxon>Bacilli</taxon>
        <taxon>Bacillales</taxon>
        <taxon>Bacillaceae</taxon>
        <taxon>Bacillus</taxon>
    </lineage>
</organism>
<keyword evidence="1" id="KW-0472">Membrane</keyword>
<feature type="transmembrane region" description="Helical" evidence="1">
    <location>
        <begin position="313"/>
        <end position="335"/>
    </location>
</feature>
<dbReference type="AlphaFoldDB" id="A0A2A5IND6"/>
<gene>
    <name evidence="2" type="ORF">CEY02_18910</name>
</gene>
<evidence type="ECO:0000313" key="2">
    <source>
        <dbReference type="EMBL" id="PCK18616.1"/>
    </source>
</evidence>
<dbReference type="EMBL" id="NKHG01000118">
    <property type="protein sequence ID" value="PCK18616.1"/>
    <property type="molecule type" value="Genomic_DNA"/>
</dbReference>
<dbReference type="OrthoDB" id="4424890at2"/>
<evidence type="ECO:0000313" key="3">
    <source>
        <dbReference type="Proteomes" id="UP000228754"/>
    </source>
</evidence>
<feature type="transmembrane region" description="Helical" evidence="1">
    <location>
        <begin position="82"/>
        <end position="105"/>
    </location>
</feature>
<evidence type="ECO:0000256" key="1">
    <source>
        <dbReference type="SAM" id="Phobius"/>
    </source>
</evidence>
<feature type="transmembrane region" description="Helical" evidence="1">
    <location>
        <begin position="36"/>
        <end position="56"/>
    </location>
</feature>
<feature type="transmembrane region" description="Helical" evidence="1">
    <location>
        <begin position="137"/>
        <end position="159"/>
    </location>
</feature>
<proteinExistence type="predicted"/>
<dbReference type="PANTHER" id="PTHR37814">
    <property type="entry name" value="CONSERVED MEMBRANE PROTEIN"/>
    <property type="match status" value="1"/>
</dbReference>
<feature type="transmembrane region" description="Helical" evidence="1">
    <location>
        <begin position="111"/>
        <end position="130"/>
    </location>
</feature>
<dbReference type="InterPro" id="IPR038728">
    <property type="entry name" value="YkvI-like"/>
</dbReference>
<comment type="caution">
    <text evidence="2">The sequence shown here is derived from an EMBL/GenBank/DDBJ whole genome shotgun (WGS) entry which is preliminary data.</text>
</comment>
<dbReference type="PANTHER" id="PTHR37814:SF1">
    <property type="entry name" value="MEMBRANE PROTEIN"/>
    <property type="match status" value="1"/>
</dbReference>
<keyword evidence="1" id="KW-0812">Transmembrane</keyword>
<sequence length="351" mass="39312">MIVWKAGSRWTLLILGSLIGAGYASGQEIWQFFGIDSGLAILLFTLMFMLSTYVVLKISYEVRADHFVPVLERLVGPWLAKVYDILIVLYLFTTTTVMIAGGGVTLEMYHVPFWVGIGAFCFFSFMIFFWDVKGLLSVNAFIIPILVVGLIYAFVFYYMNHDHMWRIDFGQQYNWPASIVFASLNILSVVAVLSSVGKEMKGLGEAKVASILSGLIFGVISYVYNEILVDISGSLSAEGIPLFTVLEGAPTSLFVFMTVVLCLAIYTTTAAGLFGLSSRMLSFVRMPRWLIVFVMLLLMAPLTSLGFADLIAFLYPIYSLLNLYLLVCLMLYPILSKKIFTRPKNYIEKIK</sequence>
<protein>
    <recommendedName>
        <fullName evidence="4">GerAB/ArcD/ProY family transporter</fullName>
    </recommendedName>
</protein>